<evidence type="ECO:0000256" key="3">
    <source>
        <dbReference type="ARBA" id="ARBA00012257"/>
    </source>
</evidence>
<dbReference type="RefSeq" id="WP_155194459.1">
    <property type="nucleotide sequence ID" value="NZ_BAAAEA010000003.1"/>
</dbReference>
<dbReference type="EMBL" id="FXTT01000002">
    <property type="protein sequence ID" value="SMP15131.1"/>
    <property type="molecule type" value="Genomic_DNA"/>
</dbReference>
<gene>
    <name evidence="8" type="ORF">SAMN06265374_1535</name>
</gene>
<dbReference type="PANTHER" id="PTHR43466">
    <property type="entry name" value="2-OXO-4-HYDROXY-4-CARBOXY-5-UREIDOIMIDAZOLINE DECARBOXYLASE-RELATED"/>
    <property type="match status" value="1"/>
</dbReference>
<evidence type="ECO:0000256" key="5">
    <source>
        <dbReference type="ARBA" id="ARBA00022793"/>
    </source>
</evidence>
<evidence type="ECO:0000259" key="7">
    <source>
        <dbReference type="Pfam" id="PF09349"/>
    </source>
</evidence>
<keyword evidence="6" id="KW-0456">Lyase</keyword>
<feature type="domain" description="Oxo-4-hydroxy-4-carboxy-5-ureidoimidazoline decarboxylase" evidence="7">
    <location>
        <begin position="8"/>
        <end position="164"/>
    </location>
</feature>
<evidence type="ECO:0000313" key="9">
    <source>
        <dbReference type="Proteomes" id="UP001157914"/>
    </source>
</evidence>
<evidence type="ECO:0000256" key="4">
    <source>
        <dbReference type="ARBA" id="ARBA00022631"/>
    </source>
</evidence>
<reference evidence="8 9" key="1">
    <citation type="submission" date="2017-05" db="EMBL/GenBank/DDBJ databases">
        <authorList>
            <person name="Varghese N."/>
            <person name="Submissions S."/>
        </authorList>
    </citation>
    <scope>NUCLEOTIDE SEQUENCE [LARGE SCALE GENOMIC DNA]</scope>
    <source>
        <strain evidence="8 9">DSM 15949</strain>
    </source>
</reference>
<sequence>MITVDEINALNLSDFLAAFGDVAEHSPWVAEKAFEKRPFVSREDVISAFERAMLTAGKDKQIALIRAHPDLAGKAALAGEMAEDSKKEQAGAGLDTLTKPEFEQFTTLNDRYRHTFGFPFIFAVKGATKHMILEAFEARIGSDPETEFQTALSQIARIFRFRLEDRIQA</sequence>
<dbReference type="Gene3D" id="1.10.3330.10">
    <property type="entry name" value="Oxo-4-hydroxy-4-carboxy-5-ureidoimidazoline decarboxylase"/>
    <property type="match status" value="1"/>
</dbReference>
<keyword evidence="4" id="KW-0659">Purine metabolism</keyword>
<proteinExistence type="predicted"/>
<dbReference type="InterPro" id="IPR036778">
    <property type="entry name" value="OHCU_decarboxylase_sf"/>
</dbReference>
<dbReference type="Proteomes" id="UP001157914">
    <property type="component" value="Unassembled WGS sequence"/>
</dbReference>
<protein>
    <recommendedName>
        <fullName evidence="3">2-oxo-4-hydroxy-4-carboxy-5-ureidoimidazoline decarboxylase</fullName>
        <ecNumber evidence="3">4.1.1.97</ecNumber>
    </recommendedName>
</protein>
<evidence type="ECO:0000256" key="1">
    <source>
        <dbReference type="ARBA" id="ARBA00001163"/>
    </source>
</evidence>
<evidence type="ECO:0000256" key="2">
    <source>
        <dbReference type="ARBA" id="ARBA00004754"/>
    </source>
</evidence>
<dbReference type="PANTHER" id="PTHR43466:SF1">
    <property type="entry name" value="2-OXO-4-HYDROXY-4-CARBOXY-5-UREIDOIMIDAZOLINE DECARBOXYLASE-RELATED"/>
    <property type="match status" value="1"/>
</dbReference>
<dbReference type="NCBIfam" id="TIGR03164">
    <property type="entry name" value="UHCUDC"/>
    <property type="match status" value="1"/>
</dbReference>
<organism evidence="8 9">
    <name type="scientific">Roseibium denhamense</name>
    <dbReference type="NCBI Taxonomy" id="76305"/>
    <lineage>
        <taxon>Bacteria</taxon>
        <taxon>Pseudomonadati</taxon>
        <taxon>Pseudomonadota</taxon>
        <taxon>Alphaproteobacteria</taxon>
        <taxon>Hyphomicrobiales</taxon>
        <taxon>Stappiaceae</taxon>
        <taxon>Roseibium</taxon>
    </lineage>
</organism>
<comment type="catalytic activity">
    <reaction evidence="1">
        <text>5-hydroxy-2-oxo-4-ureido-2,5-dihydro-1H-imidazole-5-carboxylate + H(+) = (S)-allantoin + CO2</text>
        <dbReference type="Rhea" id="RHEA:26301"/>
        <dbReference type="ChEBI" id="CHEBI:15378"/>
        <dbReference type="ChEBI" id="CHEBI:15678"/>
        <dbReference type="ChEBI" id="CHEBI:16526"/>
        <dbReference type="ChEBI" id="CHEBI:58639"/>
        <dbReference type="EC" id="4.1.1.97"/>
    </reaction>
</comment>
<dbReference type="InterPro" id="IPR018020">
    <property type="entry name" value="OHCU_decarboxylase"/>
</dbReference>
<evidence type="ECO:0000313" key="8">
    <source>
        <dbReference type="EMBL" id="SMP15131.1"/>
    </source>
</evidence>
<keyword evidence="9" id="KW-1185">Reference proteome</keyword>
<name>A0ABY1NPX3_9HYPH</name>
<comment type="pathway">
    <text evidence="2">Purine metabolism; urate degradation; (S)-allantoin from urate: step 3/3.</text>
</comment>
<dbReference type="Pfam" id="PF09349">
    <property type="entry name" value="OHCU_decarbox"/>
    <property type="match status" value="1"/>
</dbReference>
<dbReference type="EC" id="4.1.1.97" evidence="3"/>
<dbReference type="InterPro" id="IPR017580">
    <property type="entry name" value="OHCU_decarboxylase-1"/>
</dbReference>
<dbReference type="SUPFAM" id="SSF158694">
    <property type="entry name" value="UraD-Like"/>
    <property type="match status" value="1"/>
</dbReference>
<evidence type="ECO:0000256" key="6">
    <source>
        <dbReference type="ARBA" id="ARBA00023239"/>
    </source>
</evidence>
<comment type="caution">
    <text evidence="8">The sequence shown here is derived from an EMBL/GenBank/DDBJ whole genome shotgun (WGS) entry which is preliminary data.</text>
</comment>
<keyword evidence="5" id="KW-0210">Decarboxylase</keyword>
<accession>A0ABY1NPX3</accession>